<protein>
    <submittedName>
        <fullName evidence="5">Alkaline phosphatase D family protein</fullName>
    </submittedName>
</protein>
<reference evidence="5" key="1">
    <citation type="submission" date="2020-09" db="EMBL/GenBank/DDBJ databases">
        <title>Hoyosella lacisalsi sp. nov., a halotolerant actinobacterium isolated from soil of Lake Gudzhirganskoe.</title>
        <authorList>
            <person name="Yang Q."/>
            <person name="Guo P.Y."/>
            <person name="Liu S.W."/>
            <person name="Li F.N."/>
            <person name="Sun C.H."/>
        </authorList>
    </citation>
    <scope>NUCLEOTIDE SEQUENCE</scope>
    <source>
        <strain evidence="5">G463</strain>
    </source>
</reference>
<dbReference type="Pfam" id="PF09423">
    <property type="entry name" value="PhoD"/>
    <property type="match status" value="1"/>
</dbReference>
<dbReference type="AlphaFoldDB" id="A0A927J9Z0"/>
<dbReference type="RefSeq" id="WP_192037760.1">
    <property type="nucleotide sequence ID" value="NZ_JACYWE010000001.1"/>
</dbReference>
<evidence type="ECO:0000259" key="3">
    <source>
        <dbReference type="Pfam" id="PF09423"/>
    </source>
</evidence>
<dbReference type="InterPro" id="IPR052900">
    <property type="entry name" value="Phospholipid_Metab_Enz"/>
</dbReference>
<evidence type="ECO:0000259" key="4">
    <source>
        <dbReference type="Pfam" id="PF16655"/>
    </source>
</evidence>
<dbReference type="Gene3D" id="2.60.40.380">
    <property type="entry name" value="Purple acid phosphatase-like, N-terminal"/>
    <property type="match status" value="1"/>
</dbReference>
<dbReference type="SUPFAM" id="SSF56300">
    <property type="entry name" value="Metallo-dependent phosphatases"/>
    <property type="match status" value="1"/>
</dbReference>
<dbReference type="InterPro" id="IPR038607">
    <property type="entry name" value="PhoD-like_sf"/>
</dbReference>
<keyword evidence="2" id="KW-0732">Signal</keyword>
<comment type="caution">
    <text evidence="5">The sequence shown here is derived from an EMBL/GenBank/DDBJ whole genome shotgun (WGS) entry which is preliminary data.</text>
</comment>
<dbReference type="Pfam" id="PF16655">
    <property type="entry name" value="PhoD_N"/>
    <property type="match status" value="1"/>
</dbReference>
<dbReference type="InterPro" id="IPR006311">
    <property type="entry name" value="TAT_signal"/>
</dbReference>
<dbReference type="EMBL" id="JACYWE010000001">
    <property type="protein sequence ID" value="MBD8505303.1"/>
    <property type="molecule type" value="Genomic_DNA"/>
</dbReference>
<feature type="domain" description="PhoD-like phosphatase metallophosphatase" evidence="3">
    <location>
        <begin position="155"/>
        <end position="514"/>
    </location>
</feature>
<proteinExistence type="predicted"/>
<dbReference type="Proteomes" id="UP000642993">
    <property type="component" value="Unassembled WGS sequence"/>
</dbReference>
<dbReference type="PANTHER" id="PTHR43606">
    <property type="entry name" value="PHOSPHATASE, PUTATIVE (AFU_ORTHOLOGUE AFUA_6G08710)-RELATED"/>
    <property type="match status" value="1"/>
</dbReference>
<evidence type="ECO:0000313" key="5">
    <source>
        <dbReference type="EMBL" id="MBD8505303.1"/>
    </source>
</evidence>
<evidence type="ECO:0000256" key="2">
    <source>
        <dbReference type="SAM" id="SignalP"/>
    </source>
</evidence>
<feature type="chain" id="PRO_5039732113" evidence="2">
    <location>
        <begin position="33"/>
        <end position="555"/>
    </location>
</feature>
<dbReference type="InterPro" id="IPR029052">
    <property type="entry name" value="Metallo-depent_PP-like"/>
</dbReference>
<feature type="domain" description="Phospholipase D N-terminal" evidence="4">
    <location>
        <begin position="45"/>
        <end position="142"/>
    </location>
</feature>
<name>A0A927J9Z0_9ACTN</name>
<evidence type="ECO:0000256" key="1">
    <source>
        <dbReference type="SAM" id="MobiDB-lite"/>
    </source>
</evidence>
<dbReference type="InterPro" id="IPR018946">
    <property type="entry name" value="PhoD-like_MPP"/>
</dbReference>
<dbReference type="PANTHER" id="PTHR43606:SF2">
    <property type="entry name" value="ALKALINE PHOSPHATASE FAMILY PROTEIN (AFU_ORTHOLOGUE AFUA_5G03860)"/>
    <property type="match status" value="1"/>
</dbReference>
<sequence>MTLTQPVGPSRRTVLRAGAALSGLALSGAAGARIASAPPGGIFLHGVASGDPTSRSVMLWTRVTPVPEAVPGSGAGPDSTIHWEIATDPGFAARIASGTASTGAWRDHTVLVDAGGLAPSTTYYYRFLGARGEASPTGATRTTPAPGTLVDRLRLGVVSCANWEAGTFSAYRHLASRGDLDAIVHLGDYLYENGQGEYGGKNGSVRLHQPPHEIVSLADYRQRHGQYKTDPDLQNLHATVPVIAIWDDHESANDAWRGGAENHDPSEGSWSDRYEAALQAYLEWMPIRPGGAGRTLYRRISFGSLAELSMLDLRSYRDRPAATGSDGRAIDDPARTIAGAEQLDWLIRGTTTSTAQWQLIGNPVMIAPIVLPPLEPATTEALTSMLGIPRGGIAFNGDQWDGYTSDRAALFTALDSAPARNAVFLTGDIHSSWASELPRNAARYPGAGTVGVEYVVPSVTSKNIDDILRVPPRTVSPAIENALRATNQHVRFVELDSHGYGVLEVTTDHAQMDWWFITDPADPGARARHAHSLRTTAGSGQLGPAAPLPPRPERR</sequence>
<feature type="signal peptide" evidence="2">
    <location>
        <begin position="1"/>
        <end position="32"/>
    </location>
</feature>
<evidence type="ECO:0000313" key="6">
    <source>
        <dbReference type="Proteomes" id="UP000642993"/>
    </source>
</evidence>
<dbReference type="Gene3D" id="3.60.21.70">
    <property type="entry name" value="PhoD-like phosphatase"/>
    <property type="match status" value="1"/>
</dbReference>
<gene>
    <name evidence="5" type="ORF">HT102_02200</name>
</gene>
<dbReference type="PROSITE" id="PS51318">
    <property type="entry name" value="TAT"/>
    <property type="match status" value="1"/>
</dbReference>
<accession>A0A927J9Z0</accession>
<dbReference type="InterPro" id="IPR032093">
    <property type="entry name" value="PhoD_N"/>
</dbReference>
<dbReference type="CDD" id="cd07389">
    <property type="entry name" value="MPP_PhoD"/>
    <property type="match status" value="1"/>
</dbReference>
<feature type="compositionally biased region" description="Pro residues" evidence="1">
    <location>
        <begin position="546"/>
        <end position="555"/>
    </location>
</feature>
<feature type="region of interest" description="Disordered" evidence="1">
    <location>
        <begin position="525"/>
        <end position="555"/>
    </location>
</feature>
<organism evidence="5 6">
    <name type="scientific">Lolliginicoccus lacisalsi</name>
    <dbReference type="NCBI Taxonomy" id="2742202"/>
    <lineage>
        <taxon>Bacteria</taxon>
        <taxon>Bacillati</taxon>
        <taxon>Actinomycetota</taxon>
        <taxon>Actinomycetes</taxon>
        <taxon>Mycobacteriales</taxon>
        <taxon>Hoyosellaceae</taxon>
        <taxon>Lolliginicoccus</taxon>
    </lineage>
</organism>
<keyword evidence="6" id="KW-1185">Reference proteome</keyword>